<dbReference type="Gene3D" id="3.30.70.1990">
    <property type="match status" value="1"/>
</dbReference>
<dbReference type="Pfam" id="PF01593">
    <property type="entry name" value="Amino_oxidase"/>
    <property type="match status" value="1"/>
</dbReference>
<dbReference type="InterPro" id="IPR002937">
    <property type="entry name" value="Amino_oxidase"/>
</dbReference>
<dbReference type="Gene3D" id="1.10.405.20">
    <property type="match status" value="1"/>
</dbReference>
<dbReference type="PANTHER" id="PTHR42923:SF17">
    <property type="entry name" value="AMINE OXIDASE DOMAIN-CONTAINING PROTEIN"/>
    <property type="match status" value="1"/>
</dbReference>
<evidence type="ECO:0000313" key="3">
    <source>
        <dbReference type="Proteomes" id="UP001589758"/>
    </source>
</evidence>
<dbReference type="Proteomes" id="UP001589758">
    <property type="component" value="Unassembled WGS sequence"/>
</dbReference>
<dbReference type="InterPro" id="IPR050464">
    <property type="entry name" value="Zeta_carotene_desat/Oxidored"/>
</dbReference>
<feature type="domain" description="Amine oxidase" evidence="1">
    <location>
        <begin position="13"/>
        <end position="292"/>
    </location>
</feature>
<dbReference type="EMBL" id="JBHLXE010000090">
    <property type="protein sequence ID" value="MFC0180057.1"/>
    <property type="molecule type" value="Genomic_DNA"/>
</dbReference>
<organism evidence="2 3">
    <name type="scientific">Thorsellia kenyensis</name>
    <dbReference type="NCBI Taxonomy" id="1549888"/>
    <lineage>
        <taxon>Bacteria</taxon>
        <taxon>Pseudomonadati</taxon>
        <taxon>Pseudomonadota</taxon>
        <taxon>Gammaproteobacteria</taxon>
        <taxon>Enterobacterales</taxon>
        <taxon>Thorselliaceae</taxon>
        <taxon>Thorsellia</taxon>
    </lineage>
</organism>
<dbReference type="PANTHER" id="PTHR42923">
    <property type="entry name" value="PROTOPORPHYRINOGEN OXIDASE"/>
    <property type="match status" value="1"/>
</dbReference>
<evidence type="ECO:0000313" key="2">
    <source>
        <dbReference type="EMBL" id="MFC0180057.1"/>
    </source>
</evidence>
<protein>
    <submittedName>
        <fullName evidence="2">NAD(P)/FAD-dependent oxidoreductase</fullName>
    </submittedName>
</protein>
<name>A0ABV6CBQ9_9GAMM</name>
<comment type="caution">
    <text evidence="2">The sequence shown here is derived from an EMBL/GenBank/DDBJ whole genome shotgun (WGS) entry which is preliminary data.</text>
</comment>
<reference evidence="2 3" key="1">
    <citation type="submission" date="2024-09" db="EMBL/GenBank/DDBJ databases">
        <authorList>
            <person name="Sun Q."/>
            <person name="Mori K."/>
        </authorList>
    </citation>
    <scope>NUCLEOTIDE SEQUENCE [LARGE SCALE GENOMIC DNA]</scope>
    <source>
        <strain evidence="2 3">CCM 8545</strain>
    </source>
</reference>
<sequence>MSRKKIAIIGGGISGLGAAYILNSHCDITLFEKNDYLGGHSRTIDVESEGQSIAVDTGFIVFNYRNYPHLTALFEHLHVPISKSDMSFGVSINEGQIEYGTRKLSYLFAQKSHFFNPKFYKMLKDVLRFNKEALYFVDKNPNASMQQCLEELGLGEWFKNYYLLAMGGAIWSTPLEDMLRFPAKTMIQFFDNHGLLTVNDQPQWFTVKGGSREYVKRIISKLKGTIELNSQIDSVFRENEKVTITFSDKPPVQFDEVIFACHSDQALNLLKNPTEQEKQILGNIHYQPNITFAHQDSDFMPKRKKAWSSWVYLSNEKASKQDELCLTYWMNNLQPLNTQSPILVTLNPLNPPRDALTFESHQFEHPKFDQSAINAQKRIDEIQGTNKIWYCGAWQRYGFHEDGLLSAVNVAAKMGISPPWQINPKHKG</sequence>
<accession>A0ABV6CBQ9</accession>
<dbReference type="SUPFAM" id="SSF51905">
    <property type="entry name" value="FAD/NAD(P)-binding domain"/>
    <property type="match status" value="1"/>
</dbReference>
<dbReference type="RefSeq" id="WP_385877172.1">
    <property type="nucleotide sequence ID" value="NZ_JBHLXE010000090.1"/>
</dbReference>
<dbReference type="InterPro" id="IPR036188">
    <property type="entry name" value="FAD/NAD-bd_sf"/>
</dbReference>
<dbReference type="Gene3D" id="3.50.50.60">
    <property type="entry name" value="FAD/NAD(P)-binding domain"/>
    <property type="match status" value="1"/>
</dbReference>
<keyword evidence="3" id="KW-1185">Reference proteome</keyword>
<evidence type="ECO:0000259" key="1">
    <source>
        <dbReference type="Pfam" id="PF01593"/>
    </source>
</evidence>
<gene>
    <name evidence="2" type="ORF">ACFFIT_08195</name>
</gene>
<proteinExistence type="predicted"/>